<protein>
    <submittedName>
        <fullName evidence="1">Uncharacterized protein</fullName>
    </submittedName>
</protein>
<keyword evidence="2" id="KW-1185">Reference proteome</keyword>
<dbReference type="EMBL" id="CP067341">
    <property type="protein sequence ID" value="QQP14464.1"/>
    <property type="molecule type" value="Genomic_DNA"/>
</dbReference>
<gene>
    <name evidence="1" type="ORF">FJQ98_10865</name>
</gene>
<accession>A0ABX7B232</accession>
<proteinExistence type="predicted"/>
<dbReference type="Proteomes" id="UP000596049">
    <property type="component" value="Chromosome"/>
</dbReference>
<evidence type="ECO:0000313" key="2">
    <source>
        <dbReference type="Proteomes" id="UP000596049"/>
    </source>
</evidence>
<name>A0ABX7B232_9BACI</name>
<sequence>MEYEYTMKFYFDEDREEEYKIKTNIEQETFTEEISNRFNEKSWYSFIETENFKSILISTIDVYKVVVEQNILEFD</sequence>
<dbReference type="RefSeq" id="WP_053596830.1">
    <property type="nucleotide sequence ID" value="NZ_CP067341.1"/>
</dbReference>
<evidence type="ECO:0000313" key="1">
    <source>
        <dbReference type="EMBL" id="QQP14464.1"/>
    </source>
</evidence>
<organism evidence="1 2">
    <name type="scientific">Lysinibacillus agricola</name>
    <dbReference type="NCBI Taxonomy" id="2590012"/>
    <lineage>
        <taxon>Bacteria</taxon>
        <taxon>Bacillati</taxon>
        <taxon>Bacillota</taxon>
        <taxon>Bacilli</taxon>
        <taxon>Bacillales</taxon>
        <taxon>Bacillaceae</taxon>
        <taxon>Lysinibacillus</taxon>
    </lineage>
</organism>
<reference evidence="1 2" key="1">
    <citation type="submission" date="2020-01" db="EMBL/GenBank/DDBJ databases">
        <authorList>
            <person name="Liu G."/>
            <person name="Liu B."/>
        </authorList>
    </citation>
    <scope>NUCLEOTIDE SEQUENCE [LARGE SCALE GENOMIC DNA]</scope>
    <source>
        <strain evidence="1 2">FJAT-51161</strain>
    </source>
</reference>